<protein>
    <submittedName>
        <fullName evidence="2">Uncharacterized protein</fullName>
    </submittedName>
</protein>
<evidence type="ECO:0000313" key="3">
    <source>
        <dbReference type="Proteomes" id="UP001085076"/>
    </source>
</evidence>
<accession>A0A9D5C2M3</accession>
<dbReference type="Proteomes" id="UP001085076">
    <property type="component" value="Miscellaneous, Linkage group lg08"/>
</dbReference>
<keyword evidence="3" id="KW-1185">Reference proteome</keyword>
<organism evidence="2 3">
    <name type="scientific">Dioscorea zingiberensis</name>
    <dbReference type="NCBI Taxonomy" id="325984"/>
    <lineage>
        <taxon>Eukaryota</taxon>
        <taxon>Viridiplantae</taxon>
        <taxon>Streptophyta</taxon>
        <taxon>Embryophyta</taxon>
        <taxon>Tracheophyta</taxon>
        <taxon>Spermatophyta</taxon>
        <taxon>Magnoliopsida</taxon>
        <taxon>Liliopsida</taxon>
        <taxon>Dioscoreales</taxon>
        <taxon>Dioscoreaceae</taxon>
        <taxon>Dioscorea</taxon>
    </lineage>
</organism>
<dbReference type="PANTHER" id="PTHR47527:SF3">
    <property type="entry name" value="RING_FYVE_PHD ZINC FINGER SUPERFAMILY PROTEIN"/>
    <property type="match status" value="1"/>
</dbReference>
<feature type="region of interest" description="Disordered" evidence="1">
    <location>
        <begin position="1"/>
        <end position="21"/>
    </location>
</feature>
<dbReference type="PANTHER" id="PTHR47527">
    <property type="entry name" value="RING/FYVE/PHD ZINC FINGER SUPERFAMILY PROTEIN"/>
    <property type="match status" value="1"/>
</dbReference>
<sequence length="197" mass="21565">MQKSNSESLLQMKAEDSSSLHDEIIKSSDIACPSNINDIANQSVAVYDSQFGKNLDVQISFEASADLHDASKSNMDESEELSKSCESSKGNADSENMKDDIDTTRETPRRALDNGDVAGICDIPSVLGPHTTDWVGDILKVVEDKTYYQACHIKGVVHKLQDHVMVSSDSRKNFPSKIQDGGLLVAWGISFDDHLSD</sequence>
<proteinExistence type="predicted"/>
<evidence type="ECO:0000313" key="2">
    <source>
        <dbReference type="EMBL" id="KAJ0965185.1"/>
    </source>
</evidence>
<name>A0A9D5C2M3_9LILI</name>
<comment type="caution">
    <text evidence="2">The sequence shown here is derived from an EMBL/GenBank/DDBJ whole genome shotgun (WGS) entry which is preliminary data.</text>
</comment>
<feature type="compositionally biased region" description="Basic and acidic residues" evidence="1">
    <location>
        <begin position="95"/>
        <end position="109"/>
    </location>
</feature>
<dbReference type="Gene3D" id="2.30.30.490">
    <property type="match status" value="1"/>
</dbReference>
<reference evidence="2" key="2">
    <citation type="journal article" date="2022" name="Hortic Res">
        <title>The genome of Dioscorea zingiberensis sheds light on the biosynthesis, origin and evolution of the medicinally important diosgenin saponins.</title>
        <authorList>
            <person name="Li Y."/>
            <person name="Tan C."/>
            <person name="Li Z."/>
            <person name="Guo J."/>
            <person name="Li S."/>
            <person name="Chen X."/>
            <person name="Wang C."/>
            <person name="Dai X."/>
            <person name="Yang H."/>
            <person name="Song W."/>
            <person name="Hou L."/>
            <person name="Xu J."/>
            <person name="Tong Z."/>
            <person name="Xu A."/>
            <person name="Yuan X."/>
            <person name="Wang W."/>
            <person name="Yang Q."/>
            <person name="Chen L."/>
            <person name="Sun Z."/>
            <person name="Wang K."/>
            <person name="Pan B."/>
            <person name="Chen J."/>
            <person name="Bao Y."/>
            <person name="Liu F."/>
            <person name="Qi X."/>
            <person name="Gang D.R."/>
            <person name="Wen J."/>
            <person name="Li J."/>
        </authorList>
    </citation>
    <scope>NUCLEOTIDE SEQUENCE</scope>
    <source>
        <strain evidence="2">Dzin_1.0</strain>
    </source>
</reference>
<dbReference type="EMBL" id="JAGGNH010000008">
    <property type="protein sequence ID" value="KAJ0965185.1"/>
    <property type="molecule type" value="Genomic_DNA"/>
</dbReference>
<dbReference type="AlphaFoldDB" id="A0A9D5C2M3"/>
<feature type="compositionally biased region" description="Basic and acidic residues" evidence="1">
    <location>
        <begin position="70"/>
        <end position="83"/>
    </location>
</feature>
<gene>
    <name evidence="2" type="ORF">J5N97_026323</name>
</gene>
<feature type="region of interest" description="Disordered" evidence="1">
    <location>
        <begin position="70"/>
        <end position="109"/>
    </location>
</feature>
<dbReference type="InterPro" id="IPR043151">
    <property type="entry name" value="BAH_sf"/>
</dbReference>
<reference evidence="2" key="1">
    <citation type="submission" date="2021-03" db="EMBL/GenBank/DDBJ databases">
        <authorList>
            <person name="Li Z."/>
            <person name="Yang C."/>
        </authorList>
    </citation>
    <scope>NUCLEOTIDE SEQUENCE</scope>
    <source>
        <strain evidence="2">Dzin_1.0</strain>
        <tissue evidence="2">Leaf</tissue>
    </source>
</reference>
<dbReference type="OrthoDB" id="787137at2759"/>
<evidence type="ECO:0000256" key="1">
    <source>
        <dbReference type="SAM" id="MobiDB-lite"/>
    </source>
</evidence>